<gene>
    <name evidence="8" type="ORF">KRX52_05330</name>
</gene>
<keyword evidence="5 7" id="KW-0472">Membrane</keyword>
<evidence type="ECO:0000256" key="3">
    <source>
        <dbReference type="ARBA" id="ARBA00022692"/>
    </source>
</evidence>
<dbReference type="RefSeq" id="WP_217680130.1">
    <property type="nucleotide sequence ID" value="NZ_JAHRGL010000013.1"/>
</dbReference>
<sequence>MHTRPRPARRSIPGALSGDQEAPPLPHTVRPPRLLWLSWLLGAAALAAVVAVALHLSEARDLKRLLQEAQPAWFALALLLQALTYLAQGQIYRQVVHAGGAILTLRSACRLGLVKLFVDQALPTYGLSGALAVTAAFERLAVPRPVVISCLVIGVSSYLLAYVFAIGVALGIVIVEGHATALLIVTATLFALGSLAVALGIALLAGRRLPRLAERSWIGRGLAMLRQVDPGLTRNPRLLARVVLLDLSIILLDGTTLWVLVRAMGEGAPWSGVFAGYMLASVLRSIGVTPGGLGVFEGAAVTTLHWAGVSLPVALSATLLFRGLSFWAPMLPGILVARRALLPPSSH</sequence>
<organism evidence="8 9">
    <name type="scientific">Geopseudomonas aromaticivorans</name>
    <dbReference type="NCBI Taxonomy" id="2849492"/>
    <lineage>
        <taxon>Bacteria</taxon>
        <taxon>Pseudomonadati</taxon>
        <taxon>Pseudomonadota</taxon>
        <taxon>Gammaproteobacteria</taxon>
        <taxon>Pseudomonadales</taxon>
        <taxon>Pseudomonadaceae</taxon>
        <taxon>Geopseudomonas</taxon>
    </lineage>
</organism>
<proteinExistence type="predicted"/>
<dbReference type="PANTHER" id="PTHR39087:SF2">
    <property type="entry name" value="UPF0104 MEMBRANE PROTEIN MJ1595"/>
    <property type="match status" value="1"/>
</dbReference>
<keyword evidence="4 7" id="KW-1133">Transmembrane helix</keyword>
<accession>A0ABS6MTY9</accession>
<feature type="region of interest" description="Disordered" evidence="6">
    <location>
        <begin position="1"/>
        <end position="25"/>
    </location>
</feature>
<name>A0ABS6MTY9_9GAMM</name>
<feature type="transmembrane region" description="Helical" evidence="7">
    <location>
        <begin position="146"/>
        <end position="175"/>
    </location>
</feature>
<dbReference type="Proteomes" id="UP000813068">
    <property type="component" value="Unassembled WGS sequence"/>
</dbReference>
<feature type="transmembrane region" description="Helical" evidence="7">
    <location>
        <begin position="34"/>
        <end position="57"/>
    </location>
</feature>
<evidence type="ECO:0000256" key="5">
    <source>
        <dbReference type="ARBA" id="ARBA00023136"/>
    </source>
</evidence>
<keyword evidence="9" id="KW-1185">Reference proteome</keyword>
<evidence type="ECO:0000256" key="7">
    <source>
        <dbReference type="SAM" id="Phobius"/>
    </source>
</evidence>
<dbReference type="EMBL" id="JAHRGL010000013">
    <property type="protein sequence ID" value="MBV2132220.1"/>
    <property type="molecule type" value="Genomic_DNA"/>
</dbReference>
<dbReference type="InterPro" id="IPR022791">
    <property type="entry name" value="L-PG_synthase/AglD"/>
</dbReference>
<reference evidence="8 9" key="1">
    <citation type="submission" date="2021-06" db="EMBL/GenBank/DDBJ databases">
        <title>Differences between aerobic and microaerobic xylene degrading microbial communities.</title>
        <authorList>
            <person name="Banerjee S."/>
            <person name="Tancsics A."/>
        </authorList>
    </citation>
    <scope>NUCLEOTIDE SEQUENCE [LARGE SCALE GENOMIC DNA]</scope>
    <source>
        <strain evidence="8 9">MAP12</strain>
    </source>
</reference>
<keyword evidence="3 7" id="KW-0812">Transmembrane</keyword>
<feature type="transmembrane region" description="Helical" evidence="7">
    <location>
        <begin position="181"/>
        <end position="205"/>
    </location>
</feature>
<dbReference type="PANTHER" id="PTHR39087">
    <property type="entry name" value="UPF0104 MEMBRANE PROTEIN MJ1595"/>
    <property type="match status" value="1"/>
</dbReference>
<feature type="transmembrane region" description="Helical" evidence="7">
    <location>
        <begin position="69"/>
        <end position="87"/>
    </location>
</feature>
<evidence type="ECO:0000256" key="6">
    <source>
        <dbReference type="SAM" id="MobiDB-lite"/>
    </source>
</evidence>
<feature type="transmembrane region" description="Helical" evidence="7">
    <location>
        <begin position="238"/>
        <end position="261"/>
    </location>
</feature>
<evidence type="ECO:0000313" key="9">
    <source>
        <dbReference type="Proteomes" id="UP000813068"/>
    </source>
</evidence>
<feature type="transmembrane region" description="Helical" evidence="7">
    <location>
        <begin position="267"/>
        <end position="286"/>
    </location>
</feature>
<evidence type="ECO:0000313" key="8">
    <source>
        <dbReference type="EMBL" id="MBV2132220.1"/>
    </source>
</evidence>
<comment type="caution">
    <text evidence="8">The sequence shown here is derived from an EMBL/GenBank/DDBJ whole genome shotgun (WGS) entry which is preliminary data.</text>
</comment>
<evidence type="ECO:0000256" key="4">
    <source>
        <dbReference type="ARBA" id="ARBA00022989"/>
    </source>
</evidence>
<dbReference type="Pfam" id="PF03706">
    <property type="entry name" value="LPG_synthase_TM"/>
    <property type="match status" value="1"/>
</dbReference>
<protein>
    <submittedName>
        <fullName evidence="8">Flippase-like domain-containing protein</fullName>
    </submittedName>
</protein>
<keyword evidence="2" id="KW-1003">Cell membrane</keyword>
<evidence type="ECO:0000256" key="2">
    <source>
        <dbReference type="ARBA" id="ARBA00022475"/>
    </source>
</evidence>
<comment type="subcellular location">
    <subcellularLocation>
        <location evidence="1">Cell membrane</location>
        <topology evidence="1">Multi-pass membrane protein</topology>
    </subcellularLocation>
</comment>
<evidence type="ECO:0000256" key="1">
    <source>
        <dbReference type="ARBA" id="ARBA00004651"/>
    </source>
</evidence>